<dbReference type="EMBL" id="CAJNNW010027477">
    <property type="protein sequence ID" value="CAE8691622.1"/>
    <property type="molecule type" value="Genomic_DNA"/>
</dbReference>
<reference evidence="2" key="1">
    <citation type="submission" date="2021-02" db="EMBL/GenBank/DDBJ databases">
        <authorList>
            <person name="Dougan E. K."/>
            <person name="Rhodes N."/>
            <person name="Thang M."/>
            <person name="Chan C."/>
        </authorList>
    </citation>
    <scope>NUCLEOTIDE SEQUENCE</scope>
</reference>
<evidence type="ECO:0000313" key="2">
    <source>
        <dbReference type="EMBL" id="CAE8691622.1"/>
    </source>
</evidence>
<accession>A0A813K526</accession>
<proteinExistence type="predicted"/>
<comment type="caution">
    <text evidence="2">The sequence shown here is derived from an EMBL/GenBank/DDBJ whole genome shotgun (WGS) entry which is preliminary data.</text>
</comment>
<evidence type="ECO:0000313" key="3">
    <source>
        <dbReference type="Proteomes" id="UP000626109"/>
    </source>
</evidence>
<dbReference type="Proteomes" id="UP000626109">
    <property type="component" value="Unassembled WGS sequence"/>
</dbReference>
<gene>
    <name evidence="1" type="ORF">PGLA1383_LOCUS6763</name>
    <name evidence="2" type="ORF">PGLA2088_LOCUS27499</name>
</gene>
<evidence type="ECO:0000313" key="1">
    <source>
        <dbReference type="EMBL" id="CAE8587943.1"/>
    </source>
</evidence>
<dbReference type="EMBL" id="CAJNNV010002836">
    <property type="protein sequence ID" value="CAE8587943.1"/>
    <property type="molecule type" value="Genomic_DNA"/>
</dbReference>
<dbReference type="Proteomes" id="UP000654075">
    <property type="component" value="Unassembled WGS sequence"/>
</dbReference>
<organism evidence="2 3">
    <name type="scientific">Polarella glacialis</name>
    <name type="common">Dinoflagellate</name>
    <dbReference type="NCBI Taxonomy" id="89957"/>
    <lineage>
        <taxon>Eukaryota</taxon>
        <taxon>Sar</taxon>
        <taxon>Alveolata</taxon>
        <taxon>Dinophyceae</taxon>
        <taxon>Suessiales</taxon>
        <taxon>Suessiaceae</taxon>
        <taxon>Polarella</taxon>
    </lineage>
</organism>
<evidence type="ECO:0000313" key="4">
    <source>
        <dbReference type="Proteomes" id="UP000654075"/>
    </source>
</evidence>
<protein>
    <submittedName>
        <fullName evidence="2">Uncharacterized protein</fullName>
    </submittedName>
</protein>
<dbReference type="AlphaFoldDB" id="A0A813K526"/>
<sequence length="110" mass="12208">MTLDVSYISVDGGGTGSGTLGRRWSQGSSVTFGSARSDIELDDSSSKRSSRNWLRSPACRLLKGRSMPPRHCAQLFGTLGSKANIFRCLTQDEYREARKVTILRRSFMQT</sequence>
<keyword evidence="4" id="KW-1185">Reference proteome</keyword>
<name>A0A813K526_POLGL</name>